<dbReference type="AlphaFoldDB" id="A0A939SNN4"/>
<gene>
    <name evidence="2" type="ORF">J4727_00125</name>
</gene>
<feature type="domain" description="DUF4942" evidence="1">
    <location>
        <begin position="84"/>
        <end position="168"/>
    </location>
</feature>
<evidence type="ECO:0000313" key="2">
    <source>
        <dbReference type="EMBL" id="MBO1915627.1"/>
    </source>
</evidence>
<sequence>MNLNTNTNIIESIEIDRVIAIREHAISLYKESLSKAAEAIEIIKTIPNTNNHFPHQCIEDDLIDLQYPRNTNDDDDRTRFELWLDRKIWQMFIDKSGIKTIMSNKQIEKLQYDLYNMKSPVFNLENASCTFTSLSVNRADSFKNGLMDVLQSVSWDYKSNNPRCLGKK</sequence>
<reference evidence="2" key="1">
    <citation type="submission" date="2021-03" db="EMBL/GenBank/DDBJ databases">
        <title>Molecular epidemiology and mechanisms of colistin and carbapenem resistance in Enterobacteriaceae from clinical isolates, the environment and porcine samples in Pretoria, South Africa.</title>
        <authorList>
            <person name="Bogoshi D."/>
            <person name="Mbelle N.M."/>
            <person name="Naidoo V."/>
            <person name="Osei Sekyere J."/>
        </authorList>
    </citation>
    <scope>NUCLEOTIDE SEQUENCE</scope>
    <source>
        <strain evidence="2">C052</strain>
    </source>
</reference>
<accession>A0A939SNN4</accession>
<comment type="caution">
    <text evidence="2">The sequence shown here is derived from an EMBL/GenBank/DDBJ whole genome shotgun (WGS) entry which is preliminary data.</text>
</comment>
<dbReference type="Proteomes" id="UP000664477">
    <property type="component" value="Unassembled WGS sequence"/>
</dbReference>
<dbReference type="Pfam" id="PF13708">
    <property type="entry name" value="DUF4942"/>
    <property type="match status" value="1"/>
</dbReference>
<dbReference type="InterPro" id="IPR031339">
    <property type="entry name" value="DUF4942"/>
</dbReference>
<evidence type="ECO:0000259" key="1">
    <source>
        <dbReference type="Pfam" id="PF13708"/>
    </source>
</evidence>
<proteinExistence type="predicted"/>
<dbReference type="EMBL" id="JAGETQ010000001">
    <property type="protein sequence ID" value="MBO1915627.1"/>
    <property type="molecule type" value="Genomic_DNA"/>
</dbReference>
<evidence type="ECO:0000313" key="3">
    <source>
        <dbReference type="Proteomes" id="UP000664477"/>
    </source>
</evidence>
<organism evidence="2 3">
    <name type="scientific">Providencia rettgeri</name>
    <dbReference type="NCBI Taxonomy" id="587"/>
    <lineage>
        <taxon>Bacteria</taxon>
        <taxon>Pseudomonadati</taxon>
        <taxon>Pseudomonadota</taxon>
        <taxon>Gammaproteobacteria</taxon>
        <taxon>Enterobacterales</taxon>
        <taxon>Morganellaceae</taxon>
        <taxon>Providencia</taxon>
    </lineage>
</organism>
<protein>
    <submittedName>
        <fullName evidence="2">DUF4942 domain-containing protein</fullName>
    </submittedName>
</protein>
<name>A0A939SNN4_PRORE</name>